<reference evidence="7" key="1">
    <citation type="journal article" date="2014" name="Stand. Genomic Sci.">
        <title>Genome sequence of the exopolysaccharide-producing Salipiger mucosus type strain (DSM 16094(T)), a moderately halophilic member of the Roseobacter clade.</title>
        <authorList>
            <person name="Riedel T."/>
            <person name="Spring S."/>
            <person name="Fiebig A."/>
            <person name="Petersen J."/>
            <person name="Kyrpides N.C."/>
            <person name="Goker M."/>
            <person name="Klenk H.P."/>
        </authorList>
    </citation>
    <scope>NUCLEOTIDE SEQUENCE [LARGE SCALE GENOMIC DNA]</scope>
    <source>
        <strain evidence="7">DSM 16094</strain>
    </source>
</reference>
<sequence>MCRRQTFQNGQTVLRGGEAAGFVGSVRHGFLRMQKTSQAGNRHTVGLLASGDIFGDTLGHLSDFDIEAATEAEVCMFPQEPFAALLDSAPDLETMIYRKKLADLEHARDWLLILSHQRIRSRLAGFLLTVCTRYGRIDNLLQAVNGHIEMRIPINRLDLACMLGTRPESLSRAFRSLAEAGGIRLLKPDLLRILDVAMLLEDAGDIGPAVARDIEGMLQDLAQRRPAPDRPK</sequence>
<feature type="domain" description="HTH crp-type" evidence="5">
    <location>
        <begin position="117"/>
        <end position="197"/>
    </location>
</feature>
<feature type="domain" description="Cyclic nucleotide-binding" evidence="4">
    <location>
        <begin position="1"/>
        <end position="56"/>
    </location>
</feature>
<dbReference type="InterPro" id="IPR012318">
    <property type="entry name" value="HTH_CRP"/>
</dbReference>
<dbReference type="EMBL" id="APVH01000040">
    <property type="protein sequence ID" value="EPX78337.1"/>
    <property type="molecule type" value="Genomic_DNA"/>
</dbReference>
<dbReference type="InterPro" id="IPR000595">
    <property type="entry name" value="cNMP-bd_dom"/>
</dbReference>
<evidence type="ECO:0000259" key="4">
    <source>
        <dbReference type="PROSITE" id="PS50042"/>
    </source>
</evidence>
<dbReference type="SUPFAM" id="SSF46785">
    <property type="entry name" value="Winged helix' DNA-binding domain"/>
    <property type="match status" value="1"/>
</dbReference>
<protein>
    <submittedName>
        <fullName evidence="6">CrpK, Fnr-type transcriptional regulator</fullName>
    </submittedName>
</protein>
<dbReference type="HOGENOM" id="CLU_075053_0_1_5"/>
<dbReference type="AlphaFoldDB" id="S9QEI6"/>
<keyword evidence="7" id="KW-1185">Reference proteome</keyword>
<dbReference type="Pfam" id="PF13545">
    <property type="entry name" value="HTH_Crp_2"/>
    <property type="match status" value="1"/>
</dbReference>
<dbReference type="PROSITE" id="PS51063">
    <property type="entry name" value="HTH_CRP_2"/>
    <property type="match status" value="1"/>
</dbReference>
<dbReference type="InterPro" id="IPR018490">
    <property type="entry name" value="cNMP-bd_dom_sf"/>
</dbReference>
<dbReference type="InterPro" id="IPR036390">
    <property type="entry name" value="WH_DNA-bd_sf"/>
</dbReference>
<evidence type="ECO:0000256" key="3">
    <source>
        <dbReference type="ARBA" id="ARBA00023163"/>
    </source>
</evidence>
<dbReference type="GO" id="GO:0003677">
    <property type="term" value="F:DNA binding"/>
    <property type="evidence" value="ECO:0007669"/>
    <property type="project" value="UniProtKB-KW"/>
</dbReference>
<evidence type="ECO:0000313" key="7">
    <source>
        <dbReference type="Proteomes" id="UP000015347"/>
    </source>
</evidence>
<name>S9QEI6_9RHOB</name>
<evidence type="ECO:0000313" key="6">
    <source>
        <dbReference type="EMBL" id="EPX78337.1"/>
    </source>
</evidence>
<dbReference type="Gene3D" id="2.60.120.10">
    <property type="entry name" value="Jelly Rolls"/>
    <property type="match status" value="1"/>
</dbReference>
<dbReference type="InterPro" id="IPR014710">
    <property type="entry name" value="RmlC-like_jellyroll"/>
</dbReference>
<dbReference type="Pfam" id="PF00027">
    <property type="entry name" value="cNMP_binding"/>
    <property type="match status" value="1"/>
</dbReference>
<evidence type="ECO:0000259" key="5">
    <source>
        <dbReference type="PROSITE" id="PS51063"/>
    </source>
</evidence>
<gene>
    <name evidence="6" type="ORF">Salmuc_03953</name>
</gene>
<dbReference type="STRING" id="1123237.Salmuc_03953"/>
<organism evidence="6 7">
    <name type="scientific">Salipiger mucosus DSM 16094</name>
    <dbReference type="NCBI Taxonomy" id="1123237"/>
    <lineage>
        <taxon>Bacteria</taxon>
        <taxon>Pseudomonadati</taxon>
        <taxon>Pseudomonadota</taxon>
        <taxon>Alphaproteobacteria</taxon>
        <taxon>Rhodobacterales</taxon>
        <taxon>Roseobacteraceae</taxon>
        <taxon>Salipiger</taxon>
    </lineage>
</organism>
<keyword evidence="3" id="KW-0804">Transcription</keyword>
<dbReference type="SMART" id="SM00419">
    <property type="entry name" value="HTH_CRP"/>
    <property type="match status" value="1"/>
</dbReference>
<comment type="caution">
    <text evidence="6">The sequence shown here is derived from an EMBL/GenBank/DDBJ whole genome shotgun (WGS) entry which is preliminary data.</text>
</comment>
<dbReference type="eggNOG" id="COG0664">
    <property type="taxonomic scope" value="Bacteria"/>
</dbReference>
<evidence type="ECO:0000256" key="2">
    <source>
        <dbReference type="ARBA" id="ARBA00023125"/>
    </source>
</evidence>
<keyword evidence="2" id="KW-0238">DNA-binding</keyword>
<dbReference type="RefSeq" id="WP_020040609.1">
    <property type="nucleotide sequence ID" value="NZ_KE557280.1"/>
</dbReference>
<keyword evidence="1" id="KW-0805">Transcription regulation</keyword>
<dbReference type="SUPFAM" id="SSF51206">
    <property type="entry name" value="cAMP-binding domain-like"/>
    <property type="match status" value="1"/>
</dbReference>
<dbReference type="CDD" id="cd00038">
    <property type="entry name" value="CAP_ED"/>
    <property type="match status" value="1"/>
</dbReference>
<dbReference type="Proteomes" id="UP000015347">
    <property type="component" value="Unassembled WGS sequence"/>
</dbReference>
<proteinExistence type="predicted"/>
<accession>S9QEI6</accession>
<dbReference type="PROSITE" id="PS50042">
    <property type="entry name" value="CNMP_BINDING_3"/>
    <property type="match status" value="1"/>
</dbReference>
<evidence type="ECO:0000256" key="1">
    <source>
        <dbReference type="ARBA" id="ARBA00023015"/>
    </source>
</evidence>
<dbReference type="GO" id="GO:0006355">
    <property type="term" value="P:regulation of DNA-templated transcription"/>
    <property type="evidence" value="ECO:0007669"/>
    <property type="project" value="InterPro"/>
</dbReference>